<dbReference type="EMBL" id="JAAOMA010000010">
    <property type="protein sequence ID" value="NHR05346.1"/>
    <property type="molecule type" value="Genomic_DNA"/>
</dbReference>
<evidence type="ECO:0000313" key="2">
    <source>
        <dbReference type="Proteomes" id="UP001515641"/>
    </source>
</evidence>
<proteinExistence type="predicted"/>
<evidence type="ECO:0000313" key="1">
    <source>
        <dbReference type="EMBL" id="NHR05346.1"/>
    </source>
</evidence>
<protein>
    <submittedName>
        <fullName evidence="1">Uncharacterized protein</fullName>
    </submittedName>
</protein>
<gene>
    <name evidence="1" type="ORF">HA052_09035</name>
</gene>
<keyword evidence="2" id="KW-1185">Reference proteome</keyword>
<dbReference type="Proteomes" id="UP001515641">
    <property type="component" value="Unassembled WGS sequence"/>
</dbReference>
<accession>A0ABX0L6Z1</accession>
<name>A0ABX0L6Z1_9NEIS</name>
<organism evidence="1 2">
    <name type="scientific">Chromobacterium fluminis</name>
    <dbReference type="NCBI Taxonomy" id="3044269"/>
    <lineage>
        <taxon>Bacteria</taxon>
        <taxon>Pseudomonadati</taxon>
        <taxon>Pseudomonadota</taxon>
        <taxon>Betaproteobacteria</taxon>
        <taxon>Neisseriales</taxon>
        <taxon>Chromobacteriaceae</taxon>
        <taxon>Chromobacterium</taxon>
    </lineage>
</organism>
<comment type="caution">
    <text evidence="1">The sequence shown here is derived from an EMBL/GenBank/DDBJ whole genome shotgun (WGS) entry which is preliminary data.</text>
</comment>
<sequence length="104" mass="11659">MFDESKIIHSPLKGEDIEFHWADLSEVSIETTDQGPFVDDVFWVLAGGGRFCRISSNAEGMEELLEKLGELPEFDHQMAIVAMSVATNARFECWKKQGLVPVEA</sequence>
<reference evidence="1 2" key="1">
    <citation type="submission" date="2020-03" db="EMBL/GenBank/DDBJ databases">
        <title>Draft genome sequence of environmentally isolated cultures.</title>
        <authorList>
            <person name="Wilson H.S."/>
            <person name="De Leon M.E."/>
        </authorList>
    </citation>
    <scope>NUCLEOTIDE SEQUENCE [LARGE SCALE GENOMIC DNA]</scope>
    <source>
        <strain evidence="1 2">HSC-31F16</strain>
    </source>
</reference>